<dbReference type="RefSeq" id="WP_024904206.1">
    <property type="nucleotide sequence ID" value="NZ_CP191273.1"/>
</dbReference>
<sequence>MRVAWCAVGIAGLAAIGWSGVPGAIAATWSSTDATTTEAITNAPPQRDTPSATHRARSGNTKTRTLSTQGKSRRAEAGTVTETHTVVTTTLPGTGRSANTVTIGSPQVMLQPTGSPGGGMNAAPCVPLHFAIGSPPQGQSSQVDSWYCPQGQSGNHVAPR</sequence>
<evidence type="ECO:0000256" key="1">
    <source>
        <dbReference type="SAM" id="MobiDB-lite"/>
    </source>
</evidence>
<gene>
    <name evidence="3" type="ORF">WM40_03225</name>
</gene>
<dbReference type="PATRIC" id="fig|28092.6.peg.759"/>
<evidence type="ECO:0000313" key="3">
    <source>
        <dbReference type="EMBL" id="KKB64982.1"/>
    </source>
</evidence>
<dbReference type="AlphaFoldDB" id="A0A0F5K609"/>
<proteinExistence type="predicted"/>
<comment type="caution">
    <text evidence="3">The sequence shown here is derived from an EMBL/GenBank/DDBJ whole genome shotgun (WGS) entry which is preliminary data.</text>
</comment>
<evidence type="ECO:0000313" key="4">
    <source>
        <dbReference type="Proteomes" id="UP000033618"/>
    </source>
</evidence>
<feature type="signal peptide" evidence="2">
    <location>
        <begin position="1"/>
        <end position="26"/>
    </location>
</feature>
<feature type="compositionally biased region" description="Polar residues" evidence="1">
    <location>
        <begin position="136"/>
        <end position="160"/>
    </location>
</feature>
<feature type="region of interest" description="Disordered" evidence="1">
    <location>
        <begin position="133"/>
        <end position="160"/>
    </location>
</feature>
<dbReference type="Proteomes" id="UP000033618">
    <property type="component" value="Unassembled WGS sequence"/>
</dbReference>
<feature type="compositionally biased region" description="Polar residues" evidence="1">
    <location>
        <begin position="48"/>
        <end position="70"/>
    </location>
</feature>
<accession>A0A0F5K609</accession>
<feature type="chain" id="PRO_5002491185" evidence="2">
    <location>
        <begin position="27"/>
        <end position="160"/>
    </location>
</feature>
<organism evidence="3 4">
    <name type="scientific">Robbsia andropogonis</name>
    <dbReference type="NCBI Taxonomy" id="28092"/>
    <lineage>
        <taxon>Bacteria</taxon>
        <taxon>Pseudomonadati</taxon>
        <taxon>Pseudomonadota</taxon>
        <taxon>Betaproteobacteria</taxon>
        <taxon>Burkholderiales</taxon>
        <taxon>Burkholderiaceae</taxon>
        <taxon>Robbsia</taxon>
    </lineage>
</organism>
<protein>
    <submittedName>
        <fullName evidence="3">Uncharacterized protein</fullName>
    </submittedName>
</protein>
<dbReference type="EMBL" id="LAQU01000002">
    <property type="protein sequence ID" value="KKB64982.1"/>
    <property type="molecule type" value="Genomic_DNA"/>
</dbReference>
<name>A0A0F5K609_9BURK</name>
<feature type="compositionally biased region" description="Low complexity" evidence="1">
    <location>
        <begin position="78"/>
        <end position="95"/>
    </location>
</feature>
<feature type="region of interest" description="Disordered" evidence="1">
    <location>
        <begin position="38"/>
        <end position="101"/>
    </location>
</feature>
<reference evidence="3 4" key="1">
    <citation type="submission" date="2015-03" db="EMBL/GenBank/DDBJ databases">
        <title>Draft Genome Sequence of Burkholderia andropogonis type strain ICMP2807, isolated from Sorghum bicolor.</title>
        <authorList>
            <person name="Lopes-Santos L."/>
            <person name="Castro D.B."/>
            <person name="Ottoboni L.M."/>
            <person name="Park D."/>
            <person name="Weirc B.S."/>
            <person name="Destefano S.A."/>
        </authorList>
    </citation>
    <scope>NUCLEOTIDE SEQUENCE [LARGE SCALE GENOMIC DNA]</scope>
    <source>
        <strain evidence="3 4">ICMP2807</strain>
    </source>
</reference>
<keyword evidence="2" id="KW-0732">Signal</keyword>
<evidence type="ECO:0000256" key="2">
    <source>
        <dbReference type="SAM" id="SignalP"/>
    </source>
</evidence>
<keyword evidence="4" id="KW-1185">Reference proteome</keyword>